<dbReference type="AlphaFoldDB" id="A0A0F9VC75"/>
<protein>
    <submittedName>
        <fullName evidence="1">Uncharacterized protein</fullName>
    </submittedName>
</protein>
<proteinExistence type="predicted"/>
<accession>A0A0F9VC75</accession>
<name>A0A0F9VC75_9ZZZZ</name>
<comment type="caution">
    <text evidence="1">The sequence shown here is derived from an EMBL/GenBank/DDBJ whole genome shotgun (WGS) entry which is preliminary data.</text>
</comment>
<sequence length="286" mass="31722">MATLDEARVQLSKDLGDNREGTTTSIGAGDGSTIIDLIFGEEDVDRFFLNERKTSIFLPGTDEERVADHVTGLTGTPVDTLTMLRVFGAQVASGAGYEVHRLFGALEKEDAINEAIDLVWPSLFIPSRATVTTVAQQMDYDVSAAGFFRNVIRDLKIVSTADTEQEVRLFNWDNRVSDGDGVVKLHLGEQPFDARTLAIYGHKKMALADFTAGEDLLVLTARAAVYMLENELAVGFVTDTALLERLLQLNQGRFAQRLFHYKRSEIPWTMTSQMLGRGSMFNQFDV</sequence>
<gene>
    <name evidence="1" type="ORF">LCGC14_0423340</name>
</gene>
<reference evidence="1" key="1">
    <citation type="journal article" date="2015" name="Nature">
        <title>Complex archaea that bridge the gap between prokaryotes and eukaryotes.</title>
        <authorList>
            <person name="Spang A."/>
            <person name="Saw J.H."/>
            <person name="Jorgensen S.L."/>
            <person name="Zaremba-Niedzwiedzka K."/>
            <person name="Martijn J."/>
            <person name="Lind A.E."/>
            <person name="van Eijk R."/>
            <person name="Schleper C."/>
            <person name="Guy L."/>
            <person name="Ettema T.J."/>
        </authorList>
    </citation>
    <scope>NUCLEOTIDE SEQUENCE</scope>
</reference>
<evidence type="ECO:0000313" key="1">
    <source>
        <dbReference type="EMBL" id="KKN71171.1"/>
    </source>
</evidence>
<dbReference type="EMBL" id="LAZR01000388">
    <property type="protein sequence ID" value="KKN71171.1"/>
    <property type="molecule type" value="Genomic_DNA"/>
</dbReference>
<organism evidence="1">
    <name type="scientific">marine sediment metagenome</name>
    <dbReference type="NCBI Taxonomy" id="412755"/>
    <lineage>
        <taxon>unclassified sequences</taxon>
        <taxon>metagenomes</taxon>
        <taxon>ecological metagenomes</taxon>
    </lineage>
</organism>